<dbReference type="AlphaFoldDB" id="A0A9P7KBF4"/>
<feature type="compositionally biased region" description="Polar residues" evidence="1">
    <location>
        <begin position="167"/>
        <end position="177"/>
    </location>
</feature>
<organism evidence="2 3">
    <name type="scientific">Asterophora parasitica</name>
    <dbReference type="NCBI Taxonomy" id="117018"/>
    <lineage>
        <taxon>Eukaryota</taxon>
        <taxon>Fungi</taxon>
        <taxon>Dikarya</taxon>
        <taxon>Basidiomycota</taxon>
        <taxon>Agaricomycotina</taxon>
        <taxon>Agaricomycetes</taxon>
        <taxon>Agaricomycetidae</taxon>
        <taxon>Agaricales</taxon>
        <taxon>Tricholomatineae</taxon>
        <taxon>Lyophyllaceae</taxon>
        <taxon>Asterophora</taxon>
    </lineage>
</organism>
<reference evidence="2" key="2">
    <citation type="submission" date="2021-10" db="EMBL/GenBank/DDBJ databases">
        <title>Phylogenomics reveals ancestral predisposition of the termite-cultivated fungus Termitomyces towards a domesticated lifestyle.</title>
        <authorList>
            <person name="Auxier B."/>
            <person name="Grum-Grzhimaylo A."/>
            <person name="Cardenas M.E."/>
            <person name="Lodge J.D."/>
            <person name="Laessoe T."/>
            <person name="Pedersen O."/>
            <person name="Smith M.E."/>
            <person name="Kuyper T.W."/>
            <person name="Franco-Molano E.A."/>
            <person name="Baroni T.J."/>
            <person name="Aanen D.K."/>
        </authorList>
    </citation>
    <scope>NUCLEOTIDE SEQUENCE</scope>
    <source>
        <strain evidence="2">AP01</strain>
        <tissue evidence="2">Mycelium</tissue>
    </source>
</reference>
<reference evidence="2" key="1">
    <citation type="submission" date="2020-07" db="EMBL/GenBank/DDBJ databases">
        <authorList>
            <person name="Nieuwenhuis M."/>
            <person name="Van De Peppel L.J.J."/>
        </authorList>
    </citation>
    <scope>NUCLEOTIDE SEQUENCE</scope>
    <source>
        <strain evidence="2">AP01</strain>
        <tissue evidence="2">Mycelium</tissue>
    </source>
</reference>
<feature type="region of interest" description="Disordered" evidence="1">
    <location>
        <begin position="38"/>
        <end position="68"/>
    </location>
</feature>
<keyword evidence="3" id="KW-1185">Reference proteome</keyword>
<feature type="region of interest" description="Disordered" evidence="1">
    <location>
        <begin position="105"/>
        <end position="185"/>
    </location>
</feature>
<gene>
    <name evidence="2" type="ORF">DXG03_005524</name>
</gene>
<comment type="caution">
    <text evidence="2">The sequence shown here is derived from an EMBL/GenBank/DDBJ whole genome shotgun (WGS) entry which is preliminary data.</text>
</comment>
<evidence type="ECO:0000313" key="3">
    <source>
        <dbReference type="Proteomes" id="UP000775547"/>
    </source>
</evidence>
<proteinExistence type="predicted"/>
<evidence type="ECO:0000313" key="2">
    <source>
        <dbReference type="EMBL" id="KAG5645686.1"/>
    </source>
</evidence>
<feature type="compositionally biased region" description="Basic and acidic residues" evidence="1">
    <location>
        <begin position="118"/>
        <end position="150"/>
    </location>
</feature>
<evidence type="ECO:0000256" key="1">
    <source>
        <dbReference type="SAM" id="MobiDB-lite"/>
    </source>
</evidence>
<sequence>MAQVITLSRRMFMTGKVDAFKSQTFITLQKRTGIQMSSVHPASVGGSSQSQVPKSSTTTDGNRAAVGSNDTVYPEQRHAGKVGYGPNYQMGPTFGDKLKGIEEEIKGKLTHNPALVQHGKERKTGLLKKREREKDMNEDHFTAPADDKKGNPGPGQASAGNEKGQEEQATNVVPESTTESKGDRK</sequence>
<protein>
    <submittedName>
        <fullName evidence="2">Uncharacterized protein</fullName>
    </submittedName>
</protein>
<dbReference type="Proteomes" id="UP000775547">
    <property type="component" value="Unassembled WGS sequence"/>
</dbReference>
<dbReference type="EMBL" id="JABCKV010000034">
    <property type="protein sequence ID" value="KAG5645686.1"/>
    <property type="molecule type" value="Genomic_DNA"/>
</dbReference>
<dbReference type="OrthoDB" id="2500073at2759"/>
<accession>A0A9P7KBF4</accession>
<feature type="compositionally biased region" description="Polar residues" evidence="1">
    <location>
        <begin position="38"/>
        <end position="61"/>
    </location>
</feature>
<name>A0A9P7KBF4_9AGAR</name>